<gene>
    <name evidence="1" type="ORF">D9V29_11810</name>
</gene>
<proteinExistence type="predicted"/>
<evidence type="ECO:0008006" key="3">
    <source>
        <dbReference type="Google" id="ProtNLM"/>
    </source>
</evidence>
<accession>A0A3L6ZNC8</accession>
<evidence type="ECO:0000313" key="1">
    <source>
        <dbReference type="EMBL" id="RLP69400.1"/>
    </source>
</evidence>
<dbReference type="Proteomes" id="UP000270299">
    <property type="component" value="Unassembled WGS sequence"/>
</dbReference>
<name>A0A3L6ZNC8_9MICO</name>
<sequence>MTISARNWAWEAQQIREASGEWRPMKAGEKLTLLCLAEFENAEEGFAYPSHQTIANWTCQSIRTVQNHLGALENLHLFSVEKRRSSRGRWLRNVYVLNVPASYRETDPEWKRWN</sequence>
<keyword evidence="2" id="KW-1185">Reference proteome</keyword>
<dbReference type="RefSeq" id="WP_121673531.1">
    <property type="nucleotide sequence ID" value="NZ_BMXM01000009.1"/>
</dbReference>
<dbReference type="EMBL" id="RCUV01000013">
    <property type="protein sequence ID" value="RLP69400.1"/>
    <property type="molecule type" value="Genomic_DNA"/>
</dbReference>
<dbReference type="AlphaFoldDB" id="A0A3L6ZNC8"/>
<organism evidence="1 2">
    <name type="scientific">Mycetocola manganoxydans</name>
    <dbReference type="NCBI Taxonomy" id="699879"/>
    <lineage>
        <taxon>Bacteria</taxon>
        <taxon>Bacillati</taxon>
        <taxon>Actinomycetota</taxon>
        <taxon>Actinomycetes</taxon>
        <taxon>Micrococcales</taxon>
        <taxon>Microbacteriaceae</taxon>
        <taxon>Mycetocola</taxon>
    </lineage>
</organism>
<protein>
    <recommendedName>
        <fullName evidence="3">Helix-turn-helix domain-containing protein</fullName>
    </recommendedName>
</protein>
<dbReference type="InterPro" id="IPR036388">
    <property type="entry name" value="WH-like_DNA-bd_sf"/>
</dbReference>
<reference evidence="1 2" key="1">
    <citation type="submission" date="2018-10" db="EMBL/GenBank/DDBJ databases">
        <authorList>
            <person name="Li J."/>
        </authorList>
    </citation>
    <scope>NUCLEOTIDE SEQUENCE [LARGE SCALE GENOMIC DNA]</scope>
    <source>
        <strain evidence="1 2">CCTCC AB209002</strain>
    </source>
</reference>
<dbReference type="Pfam" id="PF13730">
    <property type="entry name" value="HTH_36"/>
    <property type="match status" value="1"/>
</dbReference>
<comment type="caution">
    <text evidence="1">The sequence shown here is derived from an EMBL/GenBank/DDBJ whole genome shotgun (WGS) entry which is preliminary data.</text>
</comment>
<dbReference type="Gene3D" id="1.10.10.10">
    <property type="entry name" value="Winged helix-like DNA-binding domain superfamily/Winged helix DNA-binding domain"/>
    <property type="match status" value="1"/>
</dbReference>
<evidence type="ECO:0000313" key="2">
    <source>
        <dbReference type="Proteomes" id="UP000270299"/>
    </source>
</evidence>
<dbReference type="OrthoDB" id="5124836at2"/>